<sequence>MKLGARNQLKGAVVAIDKGAVNSIVKIEVAPGVVLTSSITNASVAELGLAEGSEAYAVVKASNVLVGIDD</sequence>
<dbReference type="InterPro" id="IPR008995">
    <property type="entry name" value="Mo/tungstate-bd_C_term_dom"/>
</dbReference>
<dbReference type="Gene3D" id="2.40.50.100">
    <property type="match status" value="1"/>
</dbReference>
<protein>
    <submittedName>
        <fullName evidence="4">Molybdenum-pterin-binding protein</fullName>
    </submittedName>
</protein>
<evidence type="ECO:0000313" key="4">
    <source>
        <dbReference type="EMBL" id="AZQ77925.1"/>
    </source>
</evidence>
<dbReference type="PROSITE" id="PS51866">
    <property type="entry name" value="MOP"/>
    <property type="match status" value="1"/>
</dbReference>
<dbReference type="InterPro" id="IPR004606">
    <property type="entry name" value="Mop_domain"/>
</dbReference>
<dbReference type="Pfam" id="PF03459">
    <property type="entry name" value="TOBE"/>
    <property type="match status" value="1"/>
</dbReference>
<proteinExistence type="predicted"/>
<evidence type="ECO:0000256" key="1">
    <source>
        <dbReference type="ARBA" id="ARBA00022505"/>
    </source>
</evidence>
<keyword evidence="1 2" id="KW-0500">Molybdenum</keyword>
<evidence type="ECO:0000313" key="5">
    <source>
        <dbReference type="Proteomes" id="UP000280344"/>
    </source>
</evidence>
<dbReference type="Proteomes" id="UP000280344">
    <property type="component" value="Chromosome"/>
</dbReference>
<dbReference type="SUPFAM" id="SSF50331">
    <property type="entry name" value="MOP-like"/>
    <property type="match status" value="1"/>
</dbReference>
<keyword evidence="5" id="KW-1185">Reference proteome</keyword>
<dbReference type="EMBL" id="CP034593">
    <property type="protein sequence ID" value="AZQ77925.1"/>
    <property type="molecule type" value="Genomic_DNA"/>
</dbReference>
<evidence type="ECO:0000259" key="3">
    <source>
        <dbReference type="PROSITE" id="PS51866"/>
    </source>
</evidence>
<evidence type="ECO:0000256" key="2">
    <source>
        <dbReference type="PROSITE-ProRule" id="PRU01213"/>
    </source>
</evidence>
<feature type="domain" description="Mop" evidence="3">
    <location>
        <begin position="2"/>
        <end position="68"/>
    </location>
</feature>
<dbReference type="NCBIfam" id="TIGR00638">
    <property type="entry name" value="Mop"/>
    <property type="match status" value="1"/>
</dbReference>
<dbReference type="GO" id="GO:0015689">
    <property type="term" value="P:molybdate ion transport"/>
    <property type="evidence" value="ECO:0007669"/>
    <property type="project" value="InterPro"/>
</dbReference>
<name>A0A3Q9G5J7_9ACTO</name>
<accession>A0A3Q9G5J7</accession>
<dbReference type="RefSeq" id="WP_126704727.1">
    <property type="nucleotide sequence ID" value="NZ_CP034593.1"/>
</dbReference>
<organism evidence="4 5">
    <name type="scientific">Flaviflexus ciconiae</name>
    <dbReference type="NCBI Taxonomy" id="2496867"/>
    <lineage>
        <taxon>Bacteria</taxon>
        <taxon>Bacillati</taxon>
        <taxon>Actinomycetota</taxon>
        <taxon>Actinomycetes</taxon>
        <taxon>Actinomycetales</taxon>
        <taxon>Actinomycetaceae</taxon>
        <taxon>Flaviflexus</taxon>
    </lineage>
</organism>
<gene>
    <name evidence="4" type="ORF">EJ997_11830</name>
</gene>
<dbReference type="InterPro" id="IPR005116">
    <property type="entry name" value="Transp-assoc_OB_typ1"/>
</dbReference>
<reference evidence="4 5" key="1">
    <citation type="submission" date="2018-12" db="EMBL/GenBank/DDBJ databases">
        <title>Complete genome sequence of Flaviflexus sp. H23T48.</title>
        <authorList>
            <person name="Bae J.-W."/>
            <person name="Lee J.-Y."/>
        </authorList>
    </citation>
    <scope>NUCLEOTIDE SEQUENCE [LARGE SCALE GENOMIC DNA]</scope>
    <source>
        <strain evidence="4 5">H23T48</strain>
    </source>
</reference>
<dbReference type="KEGG" id="flh:EJ997_11830"/>
<dbReference type="AlphaFoldDB" id="A0A3Q9G5J7"/>
<dbReference type="OrthoDB" id="122515at2"/>